<dbReference type="PANTHER" id="PTHR36181:SF2">
    <property type="entry name" value="INTRON-ENCODED ENDONUCLEASE AI3-RELATED"/>
    <property type="match status" value="1"/>
</dbReference>
<keyword evidence="4" id="KW-0540">Nuclease</keyword>
<keyword evidence="4" id="KW-0255">Endonuclease</keyword>
<dbReference type="Pfam" id="PF00961">
    <property type="entry name" value="LAGLIDADG_1"/>
    <property type="match status" value="2"/>
</dbReference>
<organism evidence="4 5">
    <name type="scientific">Thanatephorus cucumeris (strain AG1-IB / isolate 7/3/14)</name>
    <name type="common">Lettuce bottom rot fungus</name>
    <name type="synonym">Rhizoctonia solani</name>
    <dbReference type="NCBI Taxonomy" id="1108050"/>
    <lineage>
        <taxon>Eukaryota</taxon>
        <taxon>Fungi</taxon>
        <taxon>Dikarya</taxon>
        <taxon>Basidiomycota</taxon>
        <taxon>Agaricomycotina</taxon>
        <taxon>Agaricomycetes</taxon>
        <taxon>Cantharellales</taxon>
        <taxon>Ceratobasidiaceae</taxon>
        <taxon>Rhizoctonia</taxon>
        <taxon>Rhizoctonia solani AG-1</taxon>
    </lineage>
</organism>
<keyword evidence="4" id="KW-0496">Mitochondrion</keyword>
<dbReference type="SUPFAM" id="SSF81442">
    <property type="entry name" value="Cytochrome c oxidase subunit I-like"/>
    <property type="match status" value="1"/>
</dbReference>
<feature type="signal peptide" evidence="2">
    <location>
        <begin position="1"/>
        <end position="27"/>
    </location>
</feature>
<name>M5BKZ2_THACB</name>
<dbReference type="PANTHER" id="PTHR36181">
    <property type="entry name" value="INTRON-ENCODED ENDONUCLEASE AI3-RELATED"/>
    <property type="match status" value="1"/>
</dbReference>
<dbReference type="GO" id="GO:0005739">
    <property type="term" value="C:mitochondrion"/>
    <property type="evidence" value="ECO:0007669"/>
    <property type="project" value="UniProtKB-ARBA"/>
</dbReference>
<dbReference type="InterPro" id="IPR051289">
    <property type="entry name" value="LAGLIDADG_Endonuclease"/>
</dbReference>
<evidence type="ECO:0000313" key="4">
    <source>
        <dbReference type="EMBL" id="CCO27439.1"/>
    </source>
</evidence>
<evidence type="ECO:0000313" key="5">
    <source>
        <dbReference type="Proteomes" id="UP000012065"/>
    </source>
</evidence>
<gene>
    <name evidence="4" type="ORF">BN14_13005</name>
</gene>
<reference evidence="4 5" key="1">
    <citation type="journal article" date="2013" name="J. Biotechnol.">
        <title>Establishment and interpretation of the genome sequence of the phytopathogenic fungus Rhizoctonia solani AG1-IB isolate 7/3/14.</title>
        <authorList>
            <person name="Wibberg D.W."/>
            <person name="Jelonek L.J."/>
            <person name="Rupp O.R."/>
            <person name="Hennig M.H."/>
            <person name="Eikmeyer F.E."/>
            <person name="Goesmann A.G."/>
            <person name="Hartmann A.H."/>
            <person name="Borriss R.B."/>
            <person name="Grosch R.G."/>
            <person name="Puehler A.P."/>
            <person name="Schlueter A.S."/>
        </authorList>
    </citation>
    <scope>NUCLEOTIDE SEQUENCE [LARGE SCALE GENOMIC DNA]</scope>
    <source>
        <strain evidence="5">AG1-IB / isolate 7/3/14</strain>
    </source>
</reference>
<dbReference type="InterPro" id="IPR004860">
    <property type="entry name" value="LAGLIDADG_dom"/>
</dbReference>
<keyword evidence="4" id="KW-0378">Hydrolase</keyword>
<feature type="domain" description="Homing endonuclease LAGLIDADG" evidence="3">
    <location>
        <begin position="209"/>
        <end position="302"/>
    </location>
</feature>
<evidence type="ECO:0000259" key="3">
    <source>
        <dbReference type="Pfam" id="PF00961"/>
    </source>
</evidence>
<evidence type="ECO:0000256" key="1">
    <source>
        <dbReference type="ARBA" id="ARBA00002670"/>
    </source>
</evidence>
<dbReference type="Proteomes" id="UP000012065">
    <property type="component" value="Mitochondrion MT"/>
</dbReference>
<dbReference type="GO" id="GO:0004519">
    <property type="term" value="F:endonuclease activity"/>
    <property type="evidence" value="ECO:0007669"/>
    <property type="project" value="UniProtKB-KW"/>
</dbReference>
<proteinExistence type="predicted"/>
<dbReference type="InterPro" id="IPR036927">
    <property type="entry name" value="Cyt_c_oxase-like_su1_sf"/>
</dbReference>
<dbReference type="EMBL" id="HF546977">
    <property type="protein sequence ID" value="CCO27439.1"/>
    <property type="molecule type" value="Genomic_DNA"/>
</dbReference>
<protein>
    <submittedName>
        <fullName evidence="4">LAGLIDADG homing endonuclease</fullName>
    </submittedName>
</protein>
<evidence type="ECO:0000256" key="2">
    <source>
        <dbReference type="SAM" id="SignalP"/>
    </source>
</evidence>
<dbReference type="Gene3D" id="3.10.28.10">
    <property type="entry name" value="Homing endonucleases"/>
    <property type="match status" value="2"/>
</dbReference>
<keyword evidence="2" id="KW-0732">Signal</keyword>
<comment type="function">
    <text evidence="1">Mitochondrial DNA endonuclease involved in intron homing.</text>
</comment>
<sequence>MNNISFWLLPPSLILLLVSSLVEQGAGTGWTVESKLSYYSDIILNKLYSMRENLQLGCKCSLFITVSIIDQVKNLIILLLLLVNATVEKMLQTRRLSAWLINIISHQRLNVEHLIVKLCKSNFQTLRVRKSNRRAEKNLIETTTAPSVRSCSINYVGATAPKFEAIAPIRSYSFKAQTQYSSYAKNNKSSLRVNKTTLLENKELFSQWLVGFTDGDGTFSIARQNGTWSLIFKLGQSTYNLRLLHYVKKQLGVGSIYVEKNGSMAHFRIRDRKILESVIFPIFDKYPLLTSKQFNYLKFKEAFAILSDPTLSKSEKVTLVSNIVNRELPVDYISPIWSIINNKVSDYASASLVMSKAWLVGFTEAEGSFYLVSKGPTRLVHAFEVTQKLDVVVLNSIQRLLGISTQVQFKKAGNFSLVTTNSRAIENLIEFFHNTLKGMKSVEYRIWARSYNKHKGDFKSLDSIRNQMRTLRLQRSPEGSLRTPKEPFLFPIREITSC</sequence>
<dbReference type="AlphaFoldDB" id="M5BKZ2"/>
<feature type="domain" description="Homing endonuclease LAGLIDADG" evidence="3">
    <location>
        <begin position="359"/>
        <end position="448"/>
    </location>
</feature>
<geneLocation type="mitochondrion" evidence="4"/>
<feature type="chain" id="PRO_5004063359" evidence="2">
    <location>
        <begin position="28"/>
        <end position="498"/>
    </location>
</feature>
<dbReference type="Gene3D" id="1.20.210.10">
    <property type="entry name" value="Cytochrome c oxidase-like, subunit I domain"/>
    <property type="match status" value="1"/>
</dbReference>
<dbReference type="SUPFAM" id="SSF55608">
    <property type="entry name" value="Homing endonucleases"/>
    <property type="match status" value="2"/>
</dbReference>
<dbReference type="InterPro" id="IPR027434">
    <property type="entry name" value="Homing_endonucl"/>
</dbReference>
<accession>M5BKZ2</accession>